<evidence type="ECO:0000256" key="4">
    <source>
        <dbReference type="ARBA" id="ARBA00022448"/>
    </source>
</evidence>
<evidence type="ECO:0000256" key="6">
    <source>
        <dbReference type="ARBA" id="ARBA00022692"/>
    </source>
</evidence>
<dbReference type="GO" id="GO:0006873">
    <property type="term" value="P:intracellular monoatomic ion homeostasis"/>
    <property type="evidence" value="ECO:0007669"/>
    <property type="project" value="InterPro"/>
</dbReference>
<keyword evidence="12" id="KW-1185">Reference proteome</keyword>
<feature type="transmembrane region" description="Helical" evidence="11">
    <location>
        <begin position="168"/>
        <end position="191"/>
    </location>
</feature>
<evidence type="ECO:0000256" key="10">
    <source>
        <dbReference type="ARBA" id="ARBA00054248"/>
    </source>
</evidence>
<evidence type="ECO:0000256" key="2">
    <source>
        <dbReference type="ARBA" id="ARBA00007808"/>
    </source>
</evidence>
<comment type="function">
    <text evidence="10">Slow, weak voltage-dependent S-type anion efflux channel involved in maintenance of anion homeostasis.</text>
</comment>
<proteinExistence type="inferred from homology"/>
<dbReference type="PANTHER" id="PTHR31269">
    <property type="entry name" value="S-TYPE ANION CHANNEL SLAH3"/>
    <property type="match status" value="1"/>
</dbReference>
<dbReference type="KEGG" id="cmos:111455520"/>
<evidence type="ECO:0000256" key="5">
    <source>
        <dbReference type="ARBA" id="ARBA00022475"/>
    </source>
</evidence>
<keyword evidence="7 11" id="KW-1133">Transmembrane helix</keyword>
<dbReference type="Proteomes" id="UP000504609">
    <property type="component" value="Unplaced"/>
</dbReference>
<protein>
    <submittedName>
        <fullName evidence="13">S-type anion channel SLAH4-like</fullName>
    </submittedName>
</protein>
<evidence type="ECO:0000313" key="12">
    <source>
        <dbReference type="Proteomes" id="UP000504609"/>
    </source>
</evidence>
<feature type="transmembrane region" description="Helical" evidence="11">
    <location>
        <begin position="236"/>
        <end position="254"/>
    </location>
</feature>
<evidence type="ECO:0000256" key="11">
    <source>
        <dbReference type="SAM" id="Phobius"/>
    </source>
</evidence>
<evidence type="ECO:0000256" key="9">
    <source>
        <dbReference type="ARBA" id="ARBA00023136"/>
    </source>
</evidence>
<keyword evidence="4" id="KW-0813">Transport</keyword>
<dbReference type="InterPro" id="IPR038665">
    <property type="entry name" value="Voltage-dep_anion_channel_sf"/>
</dbReference>
<keyword evidence="9 11" id="KW-0472">Membrane</keyword>
<reference evidence="13" key="1">
    <citation type="submission" date="2025-08" db="UniProtKB">
        <authorList>
            <consortium name="RefSeq"/>
        </authorList>
    </citation>
    <scope>IDENTIFICATION</scope>
    <source>
        <tissue evidence="13">Young leaves</tissue>
    </source>
</reference>
<dbReference type="GeneID" id="111455520"/>
<organism evidence="12 13">
    <name type="scientific">Cucurbita moschata</name>
    <name type="common">Winter crookneck squash</name>
    <name type="synonym">Cucurbita pepo var. moschata</name>
    <dbReference type="NCBI Taxonomy" id="3662"/>
    <lineage>
        <taxon>Eukaryota</taxon>
        <taxon>Viridiplantae</taxon>
        <taxon>Streptophyta</taxon>
        <taxon>Embryophyta</taxon>
        <taxon>Tracheophyta</taxon>
        <taxon>Spermatophyta</taxon>
        <taxon>Magnoliopsida</taxon>
        <taxon>eudicotyledons</taxon>
        <taxon>Gunneridae</taxon>
        <taxon>Pentapetalae</taxon>
        <taxon>rosids</taxon>
        <taxon>fabids</taxon>
        <taxon>Cucurbitales</taxon>
        <taxon>Cucurbitaceae</taxon>
        <taxon>Cucurbiteae</taxon>
        <taxon>Cucurbita</taxon>
    </lineage>
</organism>
<evidence type="ECO:0000256" key="8">
    <source>
        <dbReference type="ARBA" id="ARBA00023065"/>
    </source>
</evidence>
<comment type="subunit">
    <text evidence="3">Homotrimer.</text>
</comment>
<evidence type="ECO:0000256" key="1">
    <source>
        <dbReference type="ARBA" id="ARBA00004651"/>
    </source>
</evidence>
<evidence type="ECO:0000256" key="7">
    <source>
        <dbReference type="ARBA" id="ARBA00022989"/>
    </source>
</evidence>
<comment type="similarity">
    <text evidence="2">Belongs to the SLAC1 S-type anion channel family.</text>
</comment>
<dbReference type="InterPro" id="IPR030183">
    <property type="entry name" value="SLAC/SLAH"/>
</dbReference>
<feature type="transmembrane region" description="Helical" evidence="11">
    <location>
        <begin position="354"/>
        <end position="372"/>
    </location>
</feature>
<evidence type="ECO:0000256" key="3">
    <source>
        <dbReference type="ARBA" id="ARBA00011233"/>
    </source>
</evidence>
<gene>
    <name evidence="13" type="primary">LOC111455520</name>
</gene>
<feature type="transmembrane region" description="Helical" evidence="11">
    <location>
        <begin position="384"/>
        <end position="401"/>
    </location>
</feature>
<keyword evidence="6 11" id="KW-0812">Transmembrane</keyword>
<evidence type="ECO:0000313" key="13">
    <source>
        <dbReference type="RefSeq" id="XP_022953005.1"/>
    </source>
</evidence>
<dbReference type="Pfam" id="PF03595">
    <property type="entry name" value="SLAC1"/>
    <property type="match status" value="1"/>
</dbReference>
<feature type="transmembrane region" description="Helical" evidence="11">
    <location>
        <begin position="274"/>
        <end position="292"/>
    </location>
</feature>
<dbReference type="AlphaFoldDB" id="A0A6J1GNH2"/>
<accession>A0A6J1GNH2</accession>
<dbReference type="FunFam" id="1.50.10.150:FF:000003">
    <property type="entry name" value="S-type anion channel SLAH1"/>
    <property type="match status" value="1"/>
</dbReference>
<dbReference type="GO" id="GO:0005886">
    <property type="term" value="C:plasma membrane"/>
    <property type="evidence" value="ECO:0007669"/>
    <property type="project" value="UniProtKB-SubCell"/>
</dbReference>
<dbReference type="RefSeq" id="XP_022953005.1">
    <property type="nucleotide sequence ID" value="XM_023097237.1"/>
</dbReference>
<keyword evidence="5" id="KW-1003">Cell membrane</keyword>
<name>A0A6J1GNH2_CUCMO</name>
<feature type="transmembrane region" description="Helical" evidence="11">
    <location>
        <begin position="203"/>
        <end position="224"/>
    </location>
</feature>
<dbReference type="Gene3D" id="1.50.10.150">
    <property type="entry name" value="Voltage-dependent anion channel"/>
    <property type="match status" value="1"/>
</dbReference>
<comment type="subcellular location">
    <subcellularLocation>
        <location evidence="1">Cell membrane</location>
        <topology evidence="1">Multi-pass membrane protein</topology>
    </subcellularLocation>
</comment>
<sequence length="463" mass="52329">MADIMYVRFLLRITTLHTTPNNPQPFEGLMVTLMVTICPYIRVRKEEDKEDKSIKQVVGAIRLGVTAMNTLMPCEVPNWAIEKCCEHKKETNTERKGKFSSHKSLIEMDGQDELKKPSVFLQLLAKFHAGYFRISMSLCGQALLWKILKQPIQNENSLRRTLRLLPNTAFLLLWSLALFILASLSFIYILRCFFHFKLVKSEFLHRVGLNYLFAPWISCLLLLQSSPFKALLPNQILLWVFLIPIVVLDVKIYGQWFTKGKRFLSSVANPTNQLSVIGNLAGAWAAAVIGWRETALCMFSIGMAHYLVLFVTLYQRLSGCNCLPATLRPVFFLYFATPSMASLAWTSINGEFDTFSKMLFFLSVFLAVSVVSRPALFRKSMRKFSVAWWAYSFPLSVLALACNEYAKEVDAEAAHVIALLLSLLSVLVSLFLMVVTVLRTNFVIPVTPPPPPAISSDNSSAEP</sequence>
<dbReference type="InterPro" id="IPR004695">
    <property type="entry name" value="SLAC1/Mae1/Ssu1/TehA"/>
</dbReference>
<feature type="transmembrane region" description="Helical" evidence="11">
    <location>
        <begin position="413"/>
        <end position="438"/>
    </location>
</feature>
<feature type="transmembrane region" description="Helical" evidence="11">
    <location>
        <begin position="329"/>
        <end position="348"/>
    </location>
</feature>
<dbReference type="CDD" id="cd09323">
    <property type="entry name" value="TDT_SLAC1_like"/>
    <property type="match status" value="1"/>
</dbReference>
<keyword evidence="8" id="KW-0406">Ion transport</keyword>
<dbReference type="PANTHER" id="PTHR31269:SF22">
    <property type="entry name" value="OS01G0247700 PROTEIN"/>
    <property type="match status" value="1"/>
</dbReference>
<dbReference type="GO" id="GO:0008308">
    <property type="term" value="F:voltage-gated monoatomic anion channel activity"/>
    <property type="evidence" value="ECO:0007669"/>
    <property type="project" value="InterPro"/>
</dbReference>
<feature type="transmembrane region" description="Helical" evidence="11">
    <location>
        <begin position="298"/>
        <end position="317"/>
    </location>
</feature>